<dbReference type="EMBL" id="AATP01000010">
    <property type="protein sequence ID" value="EAU40080.1"/>
    <property type="molecule type" value="Genomic_DNA"/>
</dbReference>
<dbReference type="PANTHER" id="PTHR30024">
    <property type="entry name" value="ALIPHATIC SULFONATES-BINDING PROTEIN-RELATED"/>
    <property type="match status" value="1"/>
</dbReference>
<feature type="chain" id="PRO_5004172147" evidence="1">
    <location>
        <begin position="37"/>
        <end position="346"/>
    </location>
</feature>
<name>Q0FYB5_9HYPH</name>
<dbReference type="HOGENOM" id="CLU_074574_0_0_5"/>
<sequence length="346" mass="37035">MQKRPFDDFGRIGDMKFLIAPLALAAALFASAPALAQADGGGPETVRVGVLKFGTVNWELDAMTREGLDEANGVEVEIVPFAGEQASNVALQAGEVDMIVSDWLWVSRQRASGADYTFAPYSTAVGSLMIPGDSDIADLGDLTGRTIGIAGGPLDKNWLLIQALAERDFDVDLAAENEIAFGAPPLLAEKARTGELDAVLNFWHYAARLEAEGFRTLISGTDAAIAMGTEGPVASIGWVFREYFADEHPAAIDGFLMADRATKDLLATSDEAWVPLRGMMQPENDAAYKTLIERYREGIPARSAADEVKDTETLYALLYEIGGEKLVGPSESLVEGTYYAGLGDGD</sequence>
<proteinExistence type="predicted"/>
<accession>Q0FYB5</accession>
<protein>
    <submittedName>
        <fullName evidence="3">ABC transporter substrate-binding protein</fullName>
    </submittedName>
</protein>
<keyword evidence="1" id="KW-0732">Signal</keyword>
<organism evidence="3 4">
    <name type="scientific">Fulvimarina pelagi HTCC2506</name>
    <dbReference type="NCBI Taxonomy" id="314231"/>
    <lineage>
        <taxon>Bacteria</taxon>
        <taxon>Pseudomonadati</taxon>
        <taxon>Pseudomonadota</taxon>
        <taxon>Alphaproteobacteria</taxon>
        <taxon>Hyphomicrobiales</taxon>
        <taxon>Aurantimonadaceae</taxon>
        <taxon>Fulvimarina</taxon>
    </lineage>
</organism>
<dbReference type="eggNOG" id="COG0715">
    <property type="taxonomic scope" value="Bacteria"/>
</dbReference>
<dbReference type="InterPro" id="IPR015168">
    <property type="entry name" value="SsuA/THI5"/>
</dbReference>
<dbReference type="SUPFAM" id="SSF53850">
    <property type="entry name" value="Periplasmic binding protein-like II"/>
    <property type="match status" value="1"/>
</dbReference>
<dbReference type="Gene3D" id="3.40.190.10">
    <property type="entry name" value="Periplasmic binding protein-like II"/>
    <property type="match status" value="2"/>
</dbReference>
<comment type="caution">
    <text evidence="3">The sequence shown here is derived from an EMBL/GenBank/DDBJ whole genome shotgun (WGS) entry which is preliminary data.</text>
</comment>
<evidence type="ECO:0000313" key="3">
    <source>
        <dbReference type="EMBL" id="EAU40080.1"/>
    </source>
</evidence>
<dbReference type="PANTHER" id="PTHR30024:SF48">
    <property type="entry name" value="ABC TRANSPORTER SUBSTRATE-BINDING PROTEIN"/>
    <property type="match status" value="1"/>
</dbReference>
<reference evidence="3 4" key="1">
    <citation type="journal article" date="2010" name="J. Bacteriol.">
        <title>Genome sequence of Fulvimarina pelagi HTCC2506T, a Mn(II)-oxidizing alphaproteobacterium possessing an aerobic anoxygenic photosynthetic gene cluster and Xanthorhodopsin.</title>
        <authorList>
            <person name="Kang I."/>
            <person name="Oh H.M."/>
            <person name="Lim S.I."/>
            <person name="Ferriera S."/>
            <person name="Giovannoni S.J."/>
            <person name="Cho J.C."/>
        </authorList>
    </citation>
    <scope>NUCLEOTIDE SEQUENCE [LARGE SCALE GENOMIC DNA]</scope>
    <source>
        <strain evidence="3 4">HTCC2506</strain>
    </source>
</reference>
<evidence type="ECO:0000259" key="2">
    <source>
        <dbReference type="Pfam" id="PF09084"/>
    </source>
</evidence>
<dbReference type="Pfam" id="PF09084">
    <property type="entry name" value="NMT1"/>
    <property type="match status" value="1"/>
</dbReference>
<evidence type="ECO:0000313" key="4">
    <source>
        <dbReference type="Proteomes" id="UP000004310"/>
    </source>
</evidence>
<keyword evidence="4" id="KW-1185">Reference proteome</keyword>
<gene>
    <name evidence="3" type="ORF">FP2506_02525</name>
</gene>
<feature type="signal peptide" evidence="1">
    <location>
        <begin position="1"/>
        <end position="36"/>
    </location>
</feature>
<dbReference type="Proteomes" id="UP000004310">
    <property type="component" value="Unassembled WGS sequence"/>
</dbReference>
<dbReference type="STRING" id="217511.GCA_001463845_03040"/>
<feature type="domain" description="SsuA/THI5-like" evidence="2">
    <location>
        <begin position="71"/>
        <end position="263"/>
    </location>
</feature>
<dbReference type="AlphaFoldDB" id="Q0FYB5"/>
<evidence type="ECO:0000256" key="1">
    <source>
        <dbReference type="SAM" id="SignalP"/>
    </source>
</evidence>